<keyword evidence="1" id="KW-1003">Cell membrane</keyword>
<feature type="transmembrane region" description="Helical" evidence="6">
    <location>
        <begin position="21"/>
        <end position="42"/>
    </location>
</feature>
<evidence type="ECO:0000313" key="8">
    <source>
        <dbReference type="EMBL" id="PIZ87235.1"/>
    </source>
</evidence>
<keyword evidence="6" id="KW-0472">Membrane</keyword>
<feature type="domain" description="POTRA" evidence="7">
    <location>
        <begin position="76"/>
        <end position="139"/>
    </location>
</feature>
<keyword evidence="4 6" id="KW-1133">Transmembrane helix</keyword>
<dbReference type="Proteomes" id="UP000229166">
    <property type="component" value="Unassembled WGS sequence"/>
</dbReference>
<evidence type="ECO:0000256" key="2">
    <source>
        <dbReference type="ARBA" id="ARBA00022618"/>
    </source>
</evidence>
<evidence type="ECO:0000313" key="9">
    <source>
        <dbReference type="Proteomes" id="UP000229166"/>
    </source>
</evidence>
<dbReference type="EMBL" id="PFOZ01000031">
    <property type="protein sequence ID" value="PIZ87235.1"/>
    <property type="molecule type" value="Genomic_DNA"/>
</dbReference>
<sequence>MGTYHFRKPHRYKRKKSILKNRFFWLGILIFVFLSSVFYFLFFSQTFQVEKIIVLRQTQDNPELVEWVAVGEKKVSIDELKSLIEKNLGNKILSFDTKSIFLVNLNGLRKNILNDFPQIAGVEIKRKFPDTLDFIVTERAGIAHLCQGEKCFFSDKEGIIFEEIPSTTEGLIKIVDEQNREPFKSGEKAIEKEDLSKILAVSSKLSDFKIPVKEFLIVSGEKMEVLTSEDWKIYLSLRADIDWQMTKLRAVLEEKIPPESRKDLEYIELRFGNLAPFKYKD</sequence>
<gene>
    <name evidence="8" type="ORF">COX92_01580</name>
</gene>
<evidence type="ECO:0000256" key="5">
    <source>
        <dbReference type="ARBA" id="ARBA00023306"/>
    </source>
</evidence>
<evidence type="ECO:0000256" key="4">
    <source>
        <dbReference type="ARBA" id="ARBA00022989"/>
    </source>
</evidence>
<comment type="caution">
    <text evidence="8">The sequence shown here is derived from an EMBL/GenBank/DDBJ whole genome shotgun (WGS) entry which is preliminary data.</text>
</comment>
<evidence type="ECO:0000256" key="1">
    <source>
        <dbReference type="ARBA" id="ARBA00022475"/>
    </source>
</evidence>
<keyword evidence="2" id="KW-0132">Cell division</keyword>
<evidence type="ECO:0000256" key="3">
    <source>
        <dbReference type="ARBA" id="ARBA00022692"/>
    </source>
</evidence>
<proteinExistence type="predicted"/>
<keyword evidence="3 6" id="KW-0812">Transmembrane</keyword>
<name>A0A2M7UUD5_9BACT</name>
<evidence type="ECO:0000256" key="6">
    <source>
        <dbReference type="SAM" id="Phobius"/>
    </source>
</evidence>
<evidence type="ECO:0000259" key="7">
    <source>
        <dbReference type="Pfam" id="PF08478"/>
    </source>
</evidence>
<reference evidence="9" key="1">
    <citation type="submission" date="2017-09" db="EMBL/GenBank/DDBJ databases">
        <title>Depth-based differentiation of microbial function through sediment-hosted aquifers and enrichment of novel symbionts in the deep terrestrial subsurface.</title>
        <authorList>
            <person name="Probst A.J."/>
            <person name="Ladd B."/>
            <person name="Jarett J.K."/>
            <person name="Geller-Mcgrath D.E."/>
            <person name="Sieber C.M.K."/>
            <person name="Emerson J.B."/>
            <person name="Anantharaman K."/>
            <person name="Thomas B.C."/>
            <person name="Malmstrom R."/>
            <person name="Stieglmeier M."/>
            <person name="Klingl A."/>
            <person name="Woyke T."/>
            <person name="Ryan C.M."/>
            <person name="Banfield J.F."/>
        </authorList>
    </citation>
    <scope>NUCLEOTIDE SEQUENCE [LARGE SCALE GENOMIC DNA]</scope>
</reference>
<dbReference type="AlphaFoldDB" id="A0A2M7UUD5"/>
<dbReference type="Pfam" id="PF08478">
    <property type="entry name" value="POTRA_1"/>
    <property type="match status" value="1"/>
</dbReference>
<dbReference type="InterPro" id="IPR013685">
    <property type="entry name" value="POTRA_FtsQ_type"/>
</dbReference>
<dbReference type="Gene3D" id="3.10.20.310">
    <property type="entry name" value="membrane protein fhac"/>
    <property type="match status" value="1"/>
</dbReference>
<protein>
    <recommendedName>
        <fullName evidence="7">POTRA domain-containing protein</fullName>
    </recommendedName>
</protein>
<keyword evidence="5" id="KW-0131">Cell cycle</keyword>
<organism evidence="8 9">
    <name type="scientific">Candidatus Nealsonbacteria bacterium CG_4_10_14_0_2_um_filter_40_15</name>
    <dbReference type="NCBI Taxonomy" id="1974682"/>
    <lineage>
        <taxon>Bacteria</taxon>
        <taxon>Candidatus Nealsoniibacteriota</taxon>
    </lineage>
</organism>
<accession>A0A2M7UUD5</accession>